<dbReference type="AlphaFoldDB" id="M2XH00"/>
<keyword evidence="3" id="KW-1185">Reference proteome</keyword>
<dbReference type="eggNOG" id="ENOG502SX33">
    <property type="taxonomic scope" value="Eukaryota"/>
</dbReference>
<dbReference type="EMBL" id="KB446546">
    <property type="protein sequence ID" value="EME38752.1"/>
    <property type="molecule type" value="Genomic_DNA"/>
</dbReference>
<dbReference type="Proteomes" id="UP000016933">
    <property type="component" value="Unassembled WGS sequence"/>
</dbReference>
<evidence type="ECO:0000256" key="1">
    <source>
        <dbReference type="SAM" id="MobiDB-lite"/>
    </source>
</evidence>
<dbReference type="STRING" id="675120.M2XH00"/>
<evidence type="ECO:0000313" key="2">
    <source>
        <dbReference type="EMBL" id="EME38752.1"/>
    </source>
</evidence>
<feature type="region of interest" description="Disordered" evidence="1">
    <location>
        <begin position="474"/>
        <end position="519"/>
    </location>
</feature>
<name>M2XH00_DOTSN</name>
<dbReference type="HOGENOM" id="CLU_030350_0_0_1"/>
<protein>
    <submittedName>
        <fullName evidence="2">Uncharacterized protein</fullName>
    </submittedName>
</protein>
<accession>M2XH00</accession>
<dbReference type="OrthoDB" id="3935714at2759"/>
<organism evidence="2 3">
    <name type="scientific">Dothistroma septosporum (strain NZE10 / CBS 128990)</name>
    <name type="common">Red band needle blight fungus</name>
    <name type="synonym">Mycosphaerella pini</name>
    <dbReference type="NCBI Taxonomy" id="675120"/>
    <lineage>
        <taxon>Eukaryota</taxon>
        <taxon>Fungi</taxon>
        <taxon>Dikarya</taxon>
        <taxon>Ascomycota</taxon>
        <taxon>Pezizomycotina</taxon>
        <taxon>Dothideomycetes</taxon>
        <taxon>Dothideomycetidae</taxon>
        <taxon>Mycosphaerellales</taxon>
        <taxon>Mycosphaerellaceae</taxon>
        <taxon>Dothistroma</taxon>
    </lineage>
</organism>
<sequence>MIREHGVADWRSFEENGRQFICSSKVADGIKTELHDAIVAAGTDICDLPSALSDEVPLAVLKQFGIELASEIGGEIRPEGDHVVYVPANYSAAVEDKLRQIKETRLRELIQELEKEGYCIIEPEMANAENSRVAGEELESAVLKQYRELHPDKPAPQSMNIKSDNPYLQSTGSWPTQNMVLIITPYRLDEQLTLMEAAMRQHTKDVWQKDPRTATTESIMKTVNNGALDMGEEWMLSKLVVLSEHHERIREAVQEQVRELNDEDHQRLVQLTEARLIMPFQLYVAGISSIEDATLKQHLEDFVADHFRLEVVPQIVKAAREQSLLSDRSRERDMDKFRTTSAEAKNFAALQACMSKLQKKLKIEVASSEVVKHAKYRTLQAAVKSMRHMSRGSDVLQNLIWILLARHSEGLFMSSGKDTSRMIKQYSIVGDAEMATNLSTWRDLLKAGEQTKDDMNAMQEAAKRVVEELTPLLRRESSVSSQHTAPRPAGARSTPLSGRKSSHATEDVGNSAPPKEWQP</sequence>
<evidence type="ECO:0000313" key="3">
    <source>
        <dbReference type="Proteomes" id="UP000016933"/>
    </source>
</evidence>
<gene>
    <name evidence="2" type="ORF">DOTSEDRAFT_83455</name>
</gene>
<reference evidence="3" key="1">
    <citation type="journal article" date="2012" name="PLoS Genet.">
        <title>The genomes of the fungal plant pathogens Cladosporium fulvum and Dothistroma septosporum reveal adaptation to different hosts and lifestyles but also signatures of common ancestry.</title>
        <authorList>
            <person name="de Wit P.J.G.M."/>
            <person name="van der Burgt A."/>
            <person name="Oekmen B."/>
            <person name="Stergiopoulos I."/>
            <person name="Abd-Elsalam K.A."/>
            <person name="Aerts A.L."/>
            <person name="Bahkali A.H."/>
            <person name="Beenen H.G."/>
            <person name="Chettri P."/>
            <person name="Cox M.P."/>
            <person name="Datema E."/>
            <person name="de Vries R.P."/>
            <person name="Dhillon B."/>
            <person name="Ganley A.R."/>
            <person name="Griffiths S.A."/>
            <person name="Guo Y."/>
            <person name="Hamelin R.C."/>
            <person name="Henrissat B."/>
            <person name="Kabir M.S."/>
            <person name="Jashni M.K."/>
            <person name="Kema G."/>
            <person name="Klaubauf S."/>
            <person name="Lapidus A."/>
            <person name="Levasseur A."/>
            <person name="Lindquist E."/>
            <person name="Mehrabi R."/>
            <person name="Ohm R.A."/>
            <person name="Owen T.J."/>
            <person name="Salamov A."/>
            <person name="Schwelm A."/>
            <person name="Schijlen E."/>
            <person name="Sun H."/>
            <person name="van den Burg H.A."/>
            <person name="van Ham R.C.H.J."/>
            <person name="Zhang S."/>
            <person name="Goodwin S.B."/>
            <person name="Grigoriev I.V."/>
            <person name="Collemare J."/>
            <person name="Bradshaw R.E."/>
        </authorList>
    </citation>
    <scope>NUCLEOTIDE SEQUENCE [LARGE SCALE GENOMIC DNA]</scope>
    <source>
        <strain evidence="3">NZE10 / CBS 128990</strain>
    </source>
</reference>
<reference evidence="2 3" key="2">
    <citation type="journal article" date="2012" name="PLoS Pathog.">
        <title>Diverse lifestyles and strategies of plant pathogenesis encoded in the genomes of eighteen Dothideomycetes fungi.</title>
        <authorList>
            <person name="Ohm R.A."/>
            <person name="Feau N."/>
            <person name="Henrissat B."/>
            <person name="Schoch C.L."/>
            <person name="Horwitz B.A."/>
            <person name="Barry K.W."/>
            <person name="Condon B.J."/>
            <person name="Copeland A.C."/>
            <person name="Dhillon B."/>
            <person name="Glaser F."/>
            <person name="Hesse C.N."/>
            <person name="Kosti I."/>
            <person name="LaButti K."/>
            <person name="Lindquist E.A."/>
            <person name="Lucas S."/>
            <person name="Salamov A.A."/>
            <person name="Bradshaw R.E."/>
            <person name="Ciuffetti L."/>
            <person name="Hamelin R.C."/>
            <person name="Kema G.H.J."/>
            <person name="Lawrence C."/>
            <person name="Scott J.A."/>
            <person name="Spatafora J.W."/>
            <person name="Turgeon B.G."/>
            <person name="de Wit P.J.G.M."/>
            <person name="Zhong S."/>
            <person name="Goodwin S.B."/>
            <person name="Grigoriev I.V."/>
        </authorList>
    </citation>
    <scope>NUCLEOTIDE SEQUENCE [LARGE SCALE GENOMIC DNA]</scope>
    <source>
        <strain evidence="3">NZE10 / CBS 128990</strain>
    </source>
</reference>
<proteinExistence type="predicted"/>